<keyword evidence="4" id="KW-0804">Transcription</keyword>
<keyword evidence="9" id="KW-1185">Reference proteome</keyword>
<evidence type="ECO:0000256" key="3">
    <source>
        <dbReference type="ARBA" id="ARBA00023015"/>
    </source>
</evidence>
<sequence>MCLQTYRNRTKQRSNKVQIMFLVSYMERNQAFAQDNERTQEVVREKWNELADNLNAIGPHRSVESWQTTWDHLVRTAREANDDIDIGISSTQLNETDKKILRAMCIPEFHPRNSVHQQANSVASLTRRQDIAQSSPHQSTYNNPVDNSQYAPSKSRQGDYEPDYDSSRSFLTSTQRKSIDLTRDEPPTKIKKQDGLEYQLEMVKESNLIISNLSTGLLQCFQNQNVILETGFAQITSAMEKLYTDIAAAFMQLRTGPQVENATEDLEIDKDIEYNTEYLDPEYE</sequence>
<dbReference type="OrthoDB" id="8037592at2759"/>
<name>A0A7M7QLM0_NASVI</name>
<evidence type="ECO:0000256" key="2">
    <source>
        <dbReference type="ARBA" id="ARBA00016807"/>
    </source>
</evidence>
<reference evidence="8" key="1">
    <citation type="submission" date="2021-01" db="UniProtKB">
        <authorList>
            <consortium name="EnsemblMetazoa"/>
        </authorList>
    </citation>
    <scope>IDENTIFICATION</scope>
</reference>
<dbReference type="Proteomes" id="UP000002358">
    <property type="component" value="Chromosome 5"/>
</dbReference>
<feature type="region of interest" description="Disordered" evidence="6">
    <location>
        <begin position="115"/>
        <end position="189"/>
    </location>
</feature>
<dbReference type="RefSeq" id="XP_031788792.1">
    <property type="nucleotide sequence ID" value="XM_031932932.2"/>
</dbReference>
<accession>A0A7M7QLM0</accession>
<evidence type="ECO:0000256" key="1">
    <source>
        <dbReference type="ARBA" id="ARBA00011764"/>
    </source>
</evidence>
<dbReference type="InterPro" id="IPR028002">
    <property type="entry name" value="Myb_DNA-bind_5"/>
</dbReference>
<evidence type="ECO:0000256" key="4">
    <source>
        <dbReference type="ARBA" id="ARBA00023163"/>
    </source>
</evidence>
<dbReference type="EnsemblMetazoa" id="XM_031932932">
    <property type="protein sequence ID" value="XP_031788792"/>
    <property type="gene ID" value="LOC100680194"/>
</dbReference>
<organism evidence="8 9">
    <name type="scientific">Nasonia vitripennis</name>
    <name type="common">Parasitic wasp</name>
    <dbReference type="NCBI Taxonomy" id="7425"/>
    <lineage>
        <taxon>Eukaryota</taxon>
        <taxon>Metazoa</taxon>
        <taxon>Ecdysozoa</taxon>
        <taxon>Arthropoda</taxon>
        <taxon>Hexapoda</taxon>
        <taxon>Insecta</taxon>
        <taxon>Pterygota</taxon>
        <taxon>Neoptera</taxon>
        <taxon>Endopterygota</taxon>
        <taxon>Hymenoptera</taxon>
        <taxon>Apocrita</taxon>
        <taxon>Proctotrupomorpha</taxon>
        <taxon>Chalcidoidea</taxon>
        <taxon>Pteromalidae</taxon>
        <taxon>Pteromalinae</taxon>
        <taxon>Nasonia</taxon>
    </lineage>
</organism>
<evidence type="ECO:0000313" key="9">
    <source>
        <dbReference type="Proteomes" id="UP000002358"/>
    </source>
</evidence>
<feature type="compositionally biased region" description="Polar residues" evidence="6">
    <location>
        <begin position="115"/>
        <end position="155"/>
    </location>
</feature>
<evidence type="ECO:0000256" key="5">
    <source>
        <dbReference type="ARBA" id="ARBA00025466"/>
    </source>
</evidence>
<feature type="compositionally biased region" description="Basic and acidic residues" evidence="6">
    <location>
        <begin position="177"/>
        <end position="189"/>
    </location>
</feature>
<dbReference type="AlphaFoldDB" id="A0A7M7QLM0"/>
<evidence type="ECO:0000256" key="6">
    <source>
        <dbReference type="SAM" id="MobiDB-lite"/>
    </source>
</evidence>
<comment type="function">
    <text evidence="5">Involved in transvection phenomena (= synapsis-dependent gene expression), where the synaptic pairing of chromosomes carrying genes with which zeste interacts influences the expression of these genes. Zeste binds to DNA and stimulates transcription from a nearby promoter.</text>
</comment>
<feature type="compositionally biased region" description="Polar residues" evidence="6">
    <location>
        <begin position="167"/>
        <end position="176"/>
    </location>
</feature>
<evidence type="ECO:0000259" key="7">
    <source>
        <dbReference type="Pfam" id="PF13873"/>
    </source>
</evidence>
<comment type="subunit">
    <text evidence="1">Self-associates forming complexes of several hundred monomers.</text>
</comment>
<feature type="domain" description="Myb/SANT-like DNA-binding" evidence="7">
    <location>
        <begin position="20"/>
        <end position="79"/>
    </location>
</feature>
<keyword evidence="3" id="KW-0805">Transcription regulation</keyword>
<protein>
    <recommendedName>
        <fullName evidence="2">Regulatory protein zeste</fullName>
    </recommendedName>
</protein>
<dbReference type="Pfam" id="PF13873">
    <property type="entry name" value="Myb_DNA-bind_5"/>
    <property type="match status" value="1"/>
</dbReference>
<evidence type="ECO:0000313" key="8">
    <source>
        <dbReference type="EnsemblMetazoa" id="XP_031788792"/>
    </source>
</evidence>
<dbReference type="GeneID" id="100680194"/>
<dbReference type="KEGG" id="nvi:100680194"/>
<dbReference type="InParanoid" id="A0A7M7QLM0"/>
<proteinExistence type="predicted"/>